<keyword evidence="4" id="KW-0234">DNA repair</keyword>
<feature type="compositionally biased region" description="Polar residues" evidence="6">
    <location>
        <begin position="480"/>
        <end position="489"/>
    </location>
</feature>
<dbReference type="InterPro" id="IPR004585">
    <property type="entry name" value="DNA_recomb/repair_Rad52"/>
</dbReference>
<protein>
    <recommendedName>
        <fullName evidence="5">RAD52 homolog</fullName>
    </recommendedName>
</protein>
<reference evidence="8" key="2">
    <citation type="submission" date="2015-01" db="EMBL/GenBank/DDBJ databases">
        <title>Evolutionary Origins and Diversification of the Mycorrhizal Mutualists.</title>
        <authorList>
            <consortium name="DOE Joint Genome Institute"/>
            <consortium name="Mycorrhizal Genomics Consortium"/>
            <person name="Kohler A."/>
            <person name="Kuo A."/>
            <person name="Nagy L.G."/>
            <person name="Floudas D."/>
            <person name="Copeland A."/>
            <person name="Barry K.W."/>
            <person name="Cichocki N."/>
            <person name="Veneault-Fourrey C."/>
            <person name="LaButti K."/>
            <person name="Lindquist E.A."/>
            <person name="Lipzen A."/>
            <person name="Lundell T."/>
            <person name="Morin E."/>
            <person name="Murat C."/>
            <person name="Riley R."/>
            <person name="Ohm R."/>
            <person name="Sun H."/>
            <person name="Tunlid A."/>
            <person name="Henrissat B."/>
            <person name="Grigoriev I.V."/>
            <person name="Hibbett D.S."/>
            <person name="Martin F."/>
        </authorList>
    </citation>
    <scope>NUCLEOTIDE SEQUENCE [LARGE SCALE GENOMIC DNA]</scope>
    <source>
        <strain evidence="8">Zn</strain>
    </source>
</reference>
<dbReference type="Gene3D" id="3.30.390.80">
    <property type="entry name" value="DNA repair protein Rad52/59/22"/>
    <property type="match status" value="1"/>
</dbReference>
<dbReference type="InterPro" id="IPR007232">
    <property type="entry name" value="Rad52_Rad59_Rad22"/>
</dbReference>
<dbReference type="SUPFAM" id="SSF54768">
    <property type="entry name" value="dsRNA-binding domain-like"/>
    <property type="match status" value="1"/>
</dbReference>
<evidence type="ECO:0000313" key="8">
    <source>
        <dbReference type="Proteomes" id="UP000054321"/>
    </source>
</evidence>
<dbReference type="AlphaFoldDB" id="A0A0C3GY80"/>
<name>A0A0C3GY80_OIDMZ</name>
<evidence type="ECO:0000256" key="5">
    <source>
        <dbReference type="ARBA" id="ARBA00077224"/>
    </source>
</evidence>
<evidence type="ECO:0000256" key="6">
    <source>
        <dbReference type="SAM" id="MobiDB-lite"/>
    </source>
</evidence>
<feature type="compositionally biased region" description="Basic and acidic residues" evidence="6">
    <location>
        <begin position="524"/>
        <end position="533"/>
    </location>
</feature>
<feature type="compositionally biased region" description="Polar residues" evidence="6">
    <location>
        <begin position="285"/>
        <end position="315"/>
    </location>
</feature>
<dbReference type="InParanoid" id="A0A0C3GY80"/>
<proteinExistence type="inferred from homology"/>
<sequence>MPAPGDQHTCAGAQPVNSFEELKPKVSLYTAQEIATLQSRLEKQLGPEYISTRSGPSGQKVHYITAEKCIQLANEVFGFNGWSSEIKDISVDFLDENPQTMRINIGISVIIRVTLRDGTFHEDIGYGNIENCKGKAAAFEKAKKEATTDALKRALKNFGNVLGNCIYDKDYLQKVTRLKVDKPRWDVANLHRHTDYVPPKEQQMPVHKGEGNEKRGTDGASMKSEDTLEDEFGDFDETDFSIADPDARPDEVVLPPPRVSLQASNRALNGNGAMRPGPNQVGPPINNQPSVRPPNLAQSNNRSSIAQQPQTSSGSLARAASTGQIIRPPEGQPGPAVVAGRVLNQPNRMSAPAPASPSRLGKALNSDDSESAGLPPPGKGFYSARAATMVSEPAPGDTVPLNPNLPVFNPHLESPSIRKTPGIDHKSSKPLTKDLKHVPGSSQAPMATSTRPGLARGSVVNPQLDAARQIGAPGGRAMSPLQNRGSYKSPTIKRPLDAEAGGTNRPPLANLPANGSIVGGDEGGDVKRQRVNA</sequence>
<evidence type="ECO:0000313" key="7">
    <source>
        <dbReference type="EMBL" id="KIM95161.1"/>
    </source>
</evidence>
<keyword evidence="8" id="KW-1185">Reference proteome</keyword>
<feature type="compositionally biased region" description="Polar residues" evidence="6">
    <location>
        <begin position="440"/>
        <end position="451"/>
    </location>
</feature>
<evidence type="ECO:0000256" key="1">
    <source>
        <dbReference type="ARBA" id="ARBA00006638"/>
    </source>
</evidence>
<comment type="similarity">
    <text evidence="1">Belongs to the RAD52 family.</text>
</comment>
<accession>A0A0C3GY80</accession>
<dbReference type="GO" id="GO:0045002">
    <property type="term" value="P:double-strand break repair via single-strand annealing"/>
    <property type="evidence" value="ECO:0007669"/>
    <property type="project" value="InterPro"/>
</dbReference>
<dbReference type="InterPro" id="IPR042525">
    <property type="entry name" value="Rad52_Rad59_Rad22_sf"/>
</dbReference>
<dbReference type="NCBIfam" id="TIGR00607">
    <property type="entry name" value="rad52"/>
    <property type="match status" value="1"/>
</dbReference>
<dbReference type="GO" id="GO:0003697">
    <property type="term" value="F:single-stranded DNA binding"/>
    <property type="evidence" value="ECO:0007669"/>
    <property type="project" value="UniProtKB-ARBA"/>
</dbReference>
<feature type="region of interest" description="Disordered" evidence="6">
    <location>
        <begin position="268"/>
        <end position="380"/>
    </location>
</feature>
<dbReference type="OrthoDB" id="206565at2759"/>
<dbReference type="FunFam" id="3.30.390.80:FF:000001">
    <property type="entry name" value="DNA repair protein RAD52 homolog"/>
    <property type="match status" value="1"/>
</dbReference>
<feature type="compositionally biased region" description="Basic and acidic residues" evidence="6">
    <location>
        <begin position="207"/>
        <end position="217"/>
    </location>
</feature>
<dbReference type="InterPro" id="IPR041247">
    <property type="entry name" value="Rad52_fam"/>
</dbReference>
<dbReference type="STRING" id="913774.A0A0C3GY80"/>
<dbReference type="GO" id="GO:0006312">
    <property type="term" value="P:mitotic recombination"/>
    <property type="evidence" value="ECO:0007669"/>
    <property type="project" value="TreeGrafter"/>
</dbReference>
<dbReference type="HOGENOM" id="CLU_011431_4_0_1"/>
<dbReference type="PANTHER" id="PTHR12132:SF1">
    <property type="entry name" value="DNA REPAIR PROTEIN RAD52 HOMOLOG"/>
    <property type="match status" value="1"/>
</dbReference>
<feature type="region of interest" description="Disordered" evidence="6">
    <location>
        <begin position="413"/>
        <end position="533"/>
    </location>
</feature>
<evidence type="ECO:0000256" key="3">
    <source>
        <dbReference type="ARBA" id="ARBA00023172"/>
    </source>
</evidence>
<feature type="region of interest" description="Disordered" evidence="6">
    <location>
        <begin position="198"/>
        <end position="225"/>
    </location>
</feature>
<feature type="region of interest" description="Disordered" evidence="6">
    <location>
        <begin position="236"/>
        <end position="255"/>
    </location>
</feature>
<dbReference type="Proteomes" id="UP000054321">
    <property type="component" value="Unassembled WGS sequence"/>
</dbReference>
<dbReference type="PANTHER" id="PTHR12132">
    <property type="entry name" value="DNA REPAIR AND RECOMBINATION PROTEIN RAD52, RAD59"/>
    <property type="match status" value="1"/>
</dbReference>
<dbReference type="EMBL" id="KN832887">
    <property type="protein sequence ID" value="KIM95161.1"/>
    <property type="molecule type" value="Genomic_DNA"/>
</dbReference>
<keyword evidence="3" id="KW-0233">DNA recombination</keyword>
<dbReference type="Pfam" id="PF04098">
    <property type="entry name" value="Rad52_Rad22"/>
    <property type="match status" value="1"/>
</dbReference>
<gene>
    <name evidence="7" type="ORF">OIDMADRAFT_183778</name>
</gene>
<dbReference type="GO" id="GO:0000730">
    <property type="term" value="P:DNA recombinase assembly"/>
    <property type="evidence" value="ECO:0007669"/>
    <property type="project" value="InterPro"/>
</dbReference>
<keyword evidence="2" id="KW-0227">DNA damage</keyword>
<evidence type="ECO:0000256" key="4">
    <source>
        <dbReference type="ARBA" id="ARBA00023204"/>
    </source>
</evidence>
<reference evidence="7 8" key="1">
    <citation type="submission" date="2014-04" db="EMBL/GenBank/DDBJ databases">
        <authorList>
            <consortium name="DOE Joint Genome Institute"/>
            <person name="Kuo A."/>
            <person name="Martino E."/>
            <person name="Perotto S."/>
            <person name="Kohler A."/>
            <person name="Nagy L.G."/>
            <person name="Floudas D."/>
            <person name="Copeland A."/>
            <person name="Barry K.W."/>
            <person name="Cichocki N."/>
            <person name="Veneault-Fourrey C."/>
            <person name="LaButti K."/>
            <person name="Lindquist E.A."/>
            <person name="Lipzen A."/>
            <person name="Lundell T."/>
            <person name="Morin E."/>
            <person name="Murat C."/>
            <person name="Sun H."/>
            <person name="Tunlid A."/>
            <person name="Henrissat B."/>
            <person name="Grigoriev I.V."/>
            <person name="Hibbett D.S."/>
            <person name="Martin F."/>
            <person name="Nordberg H.P."/>
            <person name="Cantor M.N."/>
            <person name="Hua S.X."/>
        </authorList>
    </citation>
    <scope>NUCLEOTIDE SEQUENCE [LARGE SCALE GENOMIC DNA]</scope>
    <source>
        <strain evidence="7 8">Zn</strain>
    </source>
</reference>
<organism evidence="7 8">
    <name type="scientific">Oidiodendron maius (strain Zn)</name>
    <dbReference type="NCBI Taxonomy" id="913774"/>
    <lineage>
        <taxon>Eukaryota</taxon>
        <taxon>Fungi</taxon>
        <taxon>Dikarya</taxon>
        <taxon>Ascomycota</taxon>
        <taxon>Pezizomycotina</taxon>
        <taxon>Leotiomycetes</taxon>
        <taxon>Leotiomycetes incertae sedis</taxon>
        <taxon>Myxotrichaceae</taxon>
        <taxon>Oidiodendron</taxon>
    </lineage>
</organism>
<feature type="compositionally biased region" description="Basic and acidic residues" evidence="6">
    <location>
        <begin position="421"/>
        <end position="437"/>
    </location>
</feature>
<dbReference type="GO" id="GO:0005634">
    <property type="term" value="C:nucleus"/>
    <property type="evidence" value="ECO:0007669"/>
    <property type="project" value="InterPro"/>
</dbReference>
<evidence type="ECO:0000256" key="2">
    <source>
        <dbReference type="ARBA" id="ARBA00022763"/>
    </source>
</evidence>